<dbReference type="EC" id="4.1.1.36" evidence="3"/>
<feature type="domain" description="Flavoprotein" evidence="5">
    <location>
        <begin position="13"/>
        <end position="217"/>
    </location>
</feature>
<evidence type="ECO:0000256" key="4">
    <source>
        <dbReference type="SAM" id="Coils"/>
    </source>
</evidence>
<keyword evidence="1 3" id="KW-0210">Decarboxylase</keyword>
<dbReference type="InterPro" id="IPR007085">
    <property type="entry name" value="DNA/pantothenate-metab_flavo_C"/>
</dbReference>
<dbReference type="GO" id="GO:0004632">
    <property type="term" value="F:phosphopantothenate--cysteine ligase activity"/>
    <property type="evidence" value="ECO:0007669"/>
    <property type="project" value="UniProtKB-EC"/>
</dbReference>
<dbReference type="GO" id="GO:0015937">
    <property type="term" value="P:coenzyme A biosynthetic process"/>
    <property type="evidence" value="ECO:0007669"/>
    <property type="project" value="UniProtKB-UniPathway"/>
</dbReference>
<dbReference type="EC" id="6.3.2.5" evidence="3"/>
<dbReference type="eggNOG" id="COG0452">
    <property type="taxonomic scope" value="Bacteria"/>
</dbReference>
<evidence type="ECO:0000256" key="1">
    <source>
        <dbReference type="ARBA" id="ARBA00022793"/>
    </source>
</evidence>
<comment type="pathway">
    <text evidence="3">Cofactor biosynthesis; coenzyme A biosynthesis; CoA from (R)-pantothenate: step 3/5.</text>
</comment>
<dbReference type="Proteomes" id="UP000018143">
    <property type="component" value="Unassembled WGS sequence"/>
</dbReference>
<proteinExistence type="inferred from homology"/>
<evidence type="ECO:0000256" key="3">
    <source>
        <dbReference type="RuleBase" id="RU364078"/>
    </source>
</evidence>
<comment type="similarity">
    <text evidence="3">In the C-terminal section; belongs to the PPC synthetase family.</text>
</comment>
<protein>
    <recommendedName>
        <fullName evidence="3">Coenzyme A biosynthesis bifunctional protein CoaBC</fullName>
        <ecNumber evidence="3">4.1.1.36</ecNumber>
        <ecNumber evidence="3">6.3.2.5</ecNumber>
    </recommendedName>
    <alternativeName>
        <fullName evidence="3">DNA/pantothenate metabolism flavoprotein</fullName>
    </alternativeName>
</protein>
<reference evidence="7 8" key="1">
    <citation type="journal article" date="2013" name="Genome Announc.">
        <title>Draft Genome Sequence of Helicobacter fennelliae Strain MRY12-0050, Isolated from a Bacteremia Patient.</title>
        <authorList>
            <person name="Rimbara E."/>
            <person name="Matsui M."/>
            <person name="Mori S."/>
            <person name="Suzuki S."/>
            <person name="Suzuki M."/>
            <person name="Kim H."/>
            <person name="Sekizuka T."/>
            <person name="Kuroda M."/>
            <person name="Shibayama K."/>
        </authorList>
    </citation>
    <scope>NUCLEOTIDE SEQUENCE [LARGE SCALE GENOMIC DNA]</scope>
    <source>
        <strain evidence="7 8">MRY12-0050</strain>
    </source>
</reference>
<feature type="domain" description="DNA/pantothenate metabolism flavoprotein C-terminal" evidence="6">
    <location>
        <begin position="315"/>
        <end position="466"/>
    </location>
</feature>
<comment type="pathway">
    <text evidence="3">Cofactor biosynthesis; coenzyme A biosynthesis; CoA from (R)-pantothenate: step 2/5.</text>
</comment>
<dbReference type="SUPFAM" id="SSF102645">
    <property type="entry name" value="CoaB-like"/>
    <property type="match status" value="1"/>
</dbReference>
<keyword evidence="2 3" id="KW-0456">Lyase</keyword>
<dbReference type="Pfam" id="PF02441">
    <property type="entry name" value="Flavoprotein"/>
    <property type="match status" value="1"/>
</dbReference>
<organism evidence="7 8">
    <name type="scientific">Helicobacter fennelliae MRY12-0050</name>
    <dbReference type="NCBI Taxonomy" id="1325130"/>
    <lineage>
        <taxon>Bacteria</taxon>
        <taxon>Pseudomonadati</taxon>
        <taxon>Campylobacterota</taxon>
        <taxon>Epsilonproteobacteria</taxon>
        <taxon>Campylobacterales</taxon>
        <taxon>Helicobacteraceae</taxon>
        <taxon>Helicobacter</taxon>
    </lineage>
</organism>
<comment type="function">
    <text evidence="3">Catalyzes two steps in the biosynthesis of coenzyme A. In the first step cysteine is conjugated to 4'-phosphopantothenate to form 4-phosphopantothenoylcysteine, in the latter compound is decarboxylated to form 4'-phosphopantotheine.</text>
</comment>
<dbReference type="Gene3D" id="3.40.50.10300">
    <property type="entry name" value="CoaB-like"/>
    <property type="match status" value="1"/>
</dbReference>
<comment type="catalytic activity">
    <reaction evidence="3">
        <text>(R)-4'-phosphopantothenate + L-cysteine + CTP = N-[(R)-4-phosphopantothenoyl]-L-cysteine + CMP + diphosphate + H(+)</text>
        <dbReference type="Rhea" id="RHEA:19397"/>
        <dbReference type="ChEBI" id="CHEBI:10986"/>
        <dbReference type="ChEBI" id="CHEBI:15378"/>
        <dbReference type="ChEBI" id="CHEBI:33019"/>
        <dbReference type="ChEBI" id="CHEBI:35235"/>
        <dbReference type="ChEBI" id="CHEBI:37563"/>
        <dbReference type="ChEBI" id="CHEBI:59458"/>
        <dbReference type="ChEBI" id="CHEBI:60377"/>
        <dbReference type="EC" id="6.3.2.5"/>
    </reaction>
</comment>
<gene>
    <name evidence="7" type="ORF">HFN_1284</name>
</gene>
<dbReference type="GO" id="GO:0010181">
    <property type="term" value="F:FMN binding"/>
    <property type="evidence" value="ECO:0007669"/>
    <property type="project" value="InterPro"/>
</dbReference>
<keyword evidence="3" id="KW-0288">FMN</keyword>
<feature type="coiled-coil region" evidence="4">
    <location>
        <begin position="302"/>
        <end position="329"/>
    </location>
</feature>
<dbReference type="GO" id="GO:0071513">
    <property type="term" value="C:phosphopantothenoylcysteine decarboxylase complex"/>
    <property type="evidence" value="ECO:0007669"/>
    <property type="project" value="TreeGrafter"/>
</dbReference>
<comment type="catalytic activity">
    <reaction evidence="3">
        <text>N-[(R)-4-phosphopantothenoyl]-L-cysteine + H(+) = (R)-4'-phosphopantetheine + CO2</text>
        <dbReference type="Rhea" id="RHEA:16793"/>
        <dbReference type="ChEBI" id="CHEBI:15378"/>
        <dbReference type="ChEBI" id="CHEBI:16526"/>
        <dbReference type="ChEBI" id="CHEBI:59458"/>
        <dbReference type="ChEBI" id="CHEBI:61723"/>
        <dbReference type="EC" id="4.1.1.36"/>
    </reaction>
</comment>
<sequence>MKMQGLESLLAHKNILLCVSASIASFRAIELANTLKKMGANVCVVMSEESKKFIAPLSFEGILHTKVLHNGSESWENQNTKYHTNDANDANNTHHTSDIDNKICAHATNASKIPHSCNHIAYAKWADICVVVPATANIIAKIAYGIADNLIVQTLLASPAPKIIAPAMNTQMFESPQIQSALAILKSYGFEIVSPRESTLACDTIGNGALAQIYEIVFGIAKIACCDVFWQNQKVIITGGGSSEQIDSVRCITNLSSGLQASYLAICLYVLGAEVVLISSKLPLTLPESIHIIQVKSHADYQNALHTQIKQATKAIKNAQNTQKTAQKKNPDSYIFLLMAAAIADFKPKATHSSKIKKSAMPESMRLELIQTQDLLTHINADNLIKVGFKAEDMSISESISNAKTMLLPQEQGGKGCDVVCLNIISSHNPFGSQHNAFEILDSEGSLTLEHNSKLQLSFEIAQFLKQKYQHKRAPHKHAP</sequence>
<dbReference type="UniPathway" id="UPA00241">
    <property type="reaction ID" value="UER00353"/>
</dbReference>
<comment type="cofactor">
    <cofactor evidence="3">
        <name>FMN</name>
        <dbReference type="ChEBI" id="CHEBI:58210"/>
    </cofactor>
</comment>
<keyword evidence="3" id="KW-0436">Ligase</keyword>
<dbReference type="GO" id="GO:0015941">
    <property type="term" value="P:pantothenate catabolic process"/>
    <property type="evidence" value="ECO:0007669"/>
    <property type="project" value="InterPro"/>
</dbReference>
<dbReference type="Pfam" id="PF04127">
    <property type="entry name" value="DFP"/>
    <property type="match status" value="1"/>
</dbReference>
<evidence type="ECO:0000259" key="6">
    <source>
        <dbReference type="Pfam" id="PF04127"/>
    </source>
</evidence>
<keyword evidence="3" id="KW-0285">Flavoprotein</keyword>
<evidence type="ECO:0000256" key="2">
    <source>
        <dbReference type="ARBA" id="ARBA00023239"/>
    </source>
</evidence>
<comment type="caution">
    <text evidence="7">The sequence shown here is derived from an EMBL/GenBank/DDBJ whole genome shotgun (WGS) entry which is preliminary data.</text>
</comment>
<dbReference type="AlphaFoldDB" id="T1D1E2"/>
<dbReference type="InterPro" id="IPR005252">
    <property type="entry name" value="CoaBC"/>
</dbReference>
<dbReference type="EMBL" id="BASD01000032">
    <property type="protein sequence ID" value="GAD20040.1"/>
    <property type="molecule type" value="Genomic_DNA"/>
</dbReference>
<dbReference type="InterPro" id="IPR036551">
    <property type="entry name" value="Flavin_trans-like"/>
</dbReference>
<dbReference type="SUPFAM" id="SSF52507">
    <property type="entry name" value="Homo-oligomeric flavin-containing Cys decarboxylases, HFCD"/>
    <property type="match status" value="1"/>
</dbReference>
<dbReference type="InterPro" id="IPR035929">
    <property type="entry name" value="CoaB-like_sf"/>
</dbReference>
<evidence type="ECO:0000259" key="5">
    <source>
        <dbReference type="Pfam" id="PF02441"/>
    </source>
</evidence>
<comment type="similarity">
    <text evidence="3">In the N-terminal section; belongs to the HFCD (homo-oligomeric flavin containing Cys decarboxylase) superfamily.</text>
</comment>
<dbReference type="PANTHER" id="PTHR14359:SF6">
    <property type="entry name" value="PHOSPHOPANTOTHENOYLCYSTEINE DECARBOXYLASE"/>
    <property type="match status" value="1"/>
</dbReference>
<dbReference type="NCBIfam" id="TIGR00521">
    <property type="entry name" value="coaBC_dfp"/>
    <property type="match status" value="1"/>
</dbReference>
<dbReference type="PANTHER" id="PTHR14359">
    <property type="entry name" value="HOMO-OLIGOMERIC FLAVIN CONTAINING CYS DECARBOXYLASE FAMILY"/>
    <property type="match status" value="1"/>
</dbReference>
<dbReference type="RefSeq" id="WP_023949754.1">
    <property type="nucleotide sequence ID" value="NZ_BASD01000032.1"/>
</dbReference>
<evidence type="ECO:0000313" key="7">
    <source>
        <dbReference type="EMBL" id="GAD20040.1"/>
    </source>
</evidence>
<keyword evidence="4" id="KW-0175">Coiled coil</keyword>
<dbReference type="InterPro" id="IPR003382">
    <property type="entry name" value="Flavoprotein"/>
</dbReference>
<dbReference type="Gene3D" id="3.40.50.1950">
    <property type="entry name" value="Flavin prenyltransferase-like"/>
    <property type="match status" value="1"/>
</dbReference>
<dbReference type="STRING" id="1325130.HFN_1284"/>
<evidence type="ECO:0000313" key="8">
    <source>
        <dbReference type="Proteomes" id="UP000018143"/>
    </source>
</evidence>
<accession>T1D1E2</accession>
<dbReference type="GO" id="GO:0004633">
    <property type="term" value="F:phosphopantothenoylcysteine decarboxylase activity"/>
    <property type="evidence" value="ECO:0007669"/>
    <property type="project" value="UniProtKB-EC"/>
</dbReference>
<keyword evidence="8" id="KW-1185">Reference proteome</keyword>
<dbReference type="OrthoDB" id="9802554at2"/>
<name>T1D1E2_9HELI</name>